<dbReference type="EMBL" id="CP042382">
    <property type="protein sequence ID" value="QEA40767.1"/>
    <property type="molecule type" value="Genomic_DNA"/>
</dbReference>
<dbReference type="SUPFAM" id="SSF56935">
    <property type="entry name" value="Porins"/>
    <property type="match status" value="1"/>
</dbReference>
<evidence type="ECO:0008006" key="3">
    <source>
        <dbReference type="Google" id="ProtNLM"/>
    </source>
</evidence>
<dbReference type="Proteomes" id="UP000321272">
    <property type="component" value="Chromosome"/>
</dbReference>
<dbReference type="OrthoDB" id="106501at2"/>
<name>A0A5B8SXC3_9GAMM</name>
<keyword evidence="2" id="KW-1185">Reference proteome</keyword>
<dbReference type="AlphaFoldDB" id="A0A5B8SXC3"/>
<dbReference type="KEGG" id="paur:FGL86_00765"/>
<proteinExistence type="predicted"/>
<gene>
    <name evidence="1" type="ORF">FGL86_00765</name>
</gene>
<evidence type="ECO:0000313" key="2">
    <source>
        <dbReference type="Proteomes" id="UP000321272"/>
    </source>
</evidence>
<sequence>MLASVSNAWANGALDTLQVHGFLSQALIVTDENSFFGPSSEGGGSWQFTELGANVSLRPHEDILLAAQVLSRRAGGDASDASPELDYAVLDYQPITTQQRTVGVQLGRFKNPYGFYNQTRDVAFTRPSILLPQSIYFDRSRSLALSGDGINVYWEERIPTGTFHAQLGLGYPQKTNSKELNLGLTEEQADPRFSTVGQLRYEHGGGNFIAALSAASINYKLQIENAERSSRENLRLTPWIISLQYNAADWSLTGEYGLRKLSLPNAINLQGDSDITSESWYVQYIRRMDNNWRWLIRYDDLANNRDDRSGNAYEASGAGPDHSQYARDITLGAQWDIHPQVMLAAEYHHVNGTGWLSLQDNPDPDETKARWNMLLFQLSLRF</sequence>
<accession>A0A5B8SXC3</accession>
<dbReference type="Gene3D" id="2.40.160.10">
    <property type="entry name" value="Porin"/>
    <property type="match status" value="1"/>
</dbReference>
<organism evidence="1 2">
    <name type="scientific">Pistricoccus aurantiacus</name>
    <dbReference type="NCBI Taxonomy" id="1883414"/>
    <lineage>
        <taxon>Bacteria</taxon>
        <taxon>Pseudomonadati</taxon>
        <taxon>Pseudomonadota</taxon>
        <taxon>Gammaproteobacteria</taxon>
        <taxon>Oceanospirillales</taxon>
        <taxon>Halomonadaceae</taxon>
        <taxon>Pistricoccus</taxon>
    </lineage>
</organism>
<evidence type="ECO:0000313" key="1">
    <source>
        <dbReference type="EMBL" id="QEA40767.1"/>
    </source>
</evidence>
<dbReference type="InterPro" id="IPR023614">
    <property type="entry name" value="Porin_dom_sf"/>
</dbReference>
<protein>
    <recommendedName>
        <fullName evidence="3">Porin</fullName>
    </recommendedName>
</protein>
<reference evidence="1 2" key="1">
    <citation type="submission" date="2019-06" db="EMBL/GenBank/DDBJ databases">
        <title>Genome analyses of bacteria isolated from kimchi.</title>
        <authorList>
            <person name="Lee S."/>
            <person name="Ahn S."/>
            <person name="Roh S."/>
        </authorList>
    </citation>
    <scope>NUCLEOTIDE SEQUENCE [LARGE SCALE GENOMIC DNA]</scope>
    <source>
        <strain evidence="1 2">CBA4606</strain>
    </source>
</reference>